<dbReference type="PANTHER" id="PTHR10039">
    <property type="entry name" value="AMELOGENIN"/>
    <property type="match status" value="1"/>
</dbReference>
<accession>A0ABR1GTN3</accession>
<dbReference type="Gene3D" id="3.40.50.300">
    <property type="entry name" value="P-loop containing nucleotide triphosphate hydrolases"/>
    <property type="match status" value="1"/>
</dbReference>
<dbReference type="InterPro" id="IPR056693">
    <property type="entry name" value="DUF7791"/>
</dbReference>
<organism evidence="4 5">
    <name type="scientific">Neonectria punicea</name>
    <dbReference type="NCBI Taxonomy" id="979145"/>
    <lineage>
        <taxon>Eukaryota</taxon>
        <taxon>Fungi</taxon>
        <taxon>Dikarya</taxon>
        <taxon>Ascomycota</taxon>
        <taxon>Pezizomycotina</taxon>
        <taxon>Sordariomycetes</taxon>
        <taxon>Hypocreomycetidae</taxon>
        <taxon>Hypocreales</taxon>
        <taxon>Nectriaceae</taxon>
        <taxon>Neonectria</taxon>
    </lineage>
</organism>
<name>A0ABR1GTN3_9HYPO</name>
<reference evidence="4 5" key="1">
    <citation type="journal article" date="2025" name="Microbiol. Resour. Announc.">
        <title>Draft genome sequences for Neonectria magnoliae and Neonectria punicea, canker pathogens of Liriodendron tulipifera and Acer saccharum in West Virginia.</title>
        <authorList>
            <person name="Petronek H.M."/>
            <person name="Kasson M.T."/>
            <person name="Metheny A.M."/>
            <person name="Stauder C.M."/>
            <person name="Lovett B."/>
            <person name="Lynch S.C."/>
            <person name="Garnas J.R."/>
            <person name="Kasson L.R."/>
            <person name="Stajich J.E."/>
        </authorList>
    </citation>
    <scope>NUCLEOTIDE SEQUENCE [LARGE SCALE GENOMIC DNA]</scope>
    <source>
        <strain evidence="4 5">NRRL 64653</strain>
    </source>
</reference>
<evidence type="ECO:0000259" key="2">
    <source>
        <dbReference type="Pfam" id="PF24883"/>
    </source>
</evidence>
<dbReference type="Pfam" id="PF24883">
    <property type="entry name" value="NPHP3_N"/>
    <property type="match status" value="1"/>
</dbReference>
<keyword evidence="1" id="KW-0677">Repeat</keyword>
<evidence type="ECO:0000259" key="3">
    <source>
        <dbReference type="Pfam" id="PF25053"/>
    </source>
</evidence>
<comment type="caution">
    <text evidence="4">The sequence shown here is derived from an EMBL/GenBank/DDBJ whole genome shotgun (WGS) entry which is preliminary data.</text>
</comment>
<dbReference type="InterPro" id="IPR027417">
    <property type="entry name" value="P-loop_NTPase"/>
</dbReference>
<dbReference type="Pfam" id="PF25053">
    <property type="entry name" value="DUF7791"/>
    <property type="match status" value="1"/>
</dbReference>
<feature type="domain" description="DUF7791" evidence="3">
    <location>
        <begin position="582"/>
        <end position="721"/>
    </location>
</feature>
<dbReference type="InterPro" id="IPR056884">
    <property type="entry name" value="NPHP3-like_N"/>
</dbReference>
<gene>
    <name evidence="4" type="ORF">QQX98_008934</name>
</gene>
<protein>
    <recommendedName>
        <fullName evidence="6">NACHT domain-containing protein</fullName>
    </recommendedName>
</protein>
<feature type="domain" description="Nephrocystin 3-like N-terminal" evidence="2">
    <location>
        <begin position="310"/>
        <end position="477"/>
    </location>
</feature>
<proteinExistence type="predicted"/>
<sequence>MDPLSALSVAAAVIQFIDFGMGVGREMRSMYNKGSPRSVGYFEKTISELHDFMALLEHRPRLIETSDNDKAIDGLIAECRAAAQRLCNILSEATGGSDKYAKFGQPLNQAFNVTRQSIKIVWKDSEINEIQTALNNCRSQFVLRLLLSLNTKADVQLQHDKSLETHISNVVEVLAIYQERQQASIVSQTQHLENRIQESDHRIVRLHEETVAAILTLANGEKKVLRSAASPEDGLTTTPRHAALQFKAESREFSTHGHATVTGLRSAEQRILNSLYFRYMTDRYETVRPPHKETYQWIFCDPVAAEKPWDDFLAWLQGDGGIYWICGKAGSGKSTLTRFIYEDPRTLAALQRWAGDNTLALGSFFFWGLGNSVQKSQEGLLRSLLHDILSKDPCLIPLVMMELLPMVADPNAPQRLAEPSLAELMKWFKRLLDQSNSRKYFFLIDGIDEYHGDPSKLVELISSISQSSNVKFLVSSRPIPSCVDTFATVPKLHLHDLTRDDIRRYSEDLLGPRLRERDESWTMLIYQIVEKSSGVFIWVELSVKSLLRGLENRDKKAELLERLDQLPSDLAELYSHMLGRMSSMYRKQAAQLFRIALEAIQAQEQCPLLTVQVSFIDDQDSPALDLPIRPMSKRDELQRSDHIDGRIRSRCCGLLETRRPKPSERKLVSSLHFHYPCVDFLHRTVVEFLTDAQVWSSASELDDPTFVPSALLFHSSVQTCKIRPLELSVDGDSSLTWQMMRNAMRYAALSEESNKSVPSAHLRELDRTMAQYWPAVKNIEAGEREIKPAIHWAGSFSVMNPPFPERSLLVTALHPIGFESLALAHNLVTFIKDELILQTSRLNKETSAKSRLLHCAVGQFFVLRSPEMRKLSQVSFHELSTLTICQQLLSHGADPNARPGNSGESMWNRLLHHVLFGGCGLNSGSGVSVEGRNLSERLARLVEAFVVAGAAVDIQKTWWSDGAQSNKRPELQRWSPLDIITHVFAPVPELREHLSSLVMERLAAQSAMQVSKASDASPATSESRIRLRRKLGLLFRKPAVRGSG</sequence>
<evidence type="ECO:0008006" key="6">
    <source>
        <dbReference type="Google" id="ProtNLM"/>
    </source>
</evidence>
<dbReference type="SUPFAM" id="SSF52540">
    <property type="entry name" value="P-loop containing nucleoside triphosphate hydrolases"/>
    <property type="match status" value="1"/>
</dbReference>
<dbReference type="PANTHER" id="PTHR10039:SF5">
    <property type="entry name" value="NACHT DOMAIN-CONTAINING PROTEIN"/>
    <property type="match status" value="1"/>
</dbReference>
<evidence type="ECO:0000256" key="1">
    <source>
        <dbReference type="ARBA" id="ARBA00022737"/>
    </source>
</evidence>
<dbReference type="EMBL" id="JAZAVJ010000170">
    <property type="protein sequence ID" value="KAK7408873.1"/>
    <property type="molecule type" value="Genomic_DNA"/>
</dbReference>
<evidence type="ECO:0000313" key="5">
    <source>
        <dbReference type="Proteomes" id="UP001498476"/>
    </source>
</evidence>
<evidence type="ECO:0000313" key="4">
    <source>
        <dbReference type="EMBL" id="KAK7408873.1"/>
    </source>
</evidence>
<keyword evidence="5" id="KW-1185">Reference proteome</keyword>
<dbReference type="Proteomes" id="UP001498476">
    <property type="component" value="Unassembled WGS sequence"/>
</dbReference>